<dbReference type="PANTHER" id="PTHR38451:SF1">
    <property type="entry name" value="TRNA (ADENINE(22)-N(1))-METHYLTRANSFERASE"/>
    <property type="match status" value="1"/>
</dbReference>
<reference evidence="1 2" key="1">
    <citation type="submission" date="2021-03" db="EMBL/GenBank/DDBJ databases">
        <title>Genomic Encyclopedia of Type Strains, Phase IV (KMG-IV): sequencing the most valuable type-strain genomes for metagenomic binning, comparative biology and taxonomic classification.</title>
        <authorList>
            <person name="Goeker M."/>
        </authorList>
    </citation>
    <scope>NUCLEOTIDE SEQUENCE [LARGE SCALE GENOMIC DNA]</scope>
    <source>
        <strain evidence="1 2">DSM 6139</strain>
    </source>
</reference>
<dbReference type="PIRSF" id="PIRSF018637">
    <property type="entry name" value="TrmK"/>
    <property type="match status" value="1"/>
</dbReference>
<dbReference type="GO" id="GO:0160105">
    <property type="term" value="F:tRNA (adenine(22)-N1)-methyltransferase activity"/>
    <property type="evidence" value="ECO:0007669"/>
    <property type="project" value="UniProtKB-EC"/>
</dbReference>
<dbReference type="Pfam" id="PF04816">
    <property type="entry name" value="TrmK"/>
    <property type="match status" value="1"/>
</dbReference>
<evidence type="ECO:0000313" key="2">
    <source>
        <dbReference type="Proteomes" id="UP001519271"/>
    </source>
</evidence>
<name>A0ABS4G0N5_9CLOT</name>
<dbReference type="PANTHER" id="PTHR38451">
    <property type="entry name" value="TRNA (ADENINE(22)-N(1))-METHYLTRANSFERASE"/>
    <property type="match status" value="1"/>
</dbReference>
<dbReference type="Gene3D" id="3.40.50.150">
    <property type="entry name" value="Vaccinia Virus protein VP39"/>
    <property type="match status" value="1"/>
</dbReference>
<comment type="caution">
    <text evidence="1">The sequence shown here is derived from an EMBL/GenBank/DDBJ whole genome shotgun (WGS) entry which is preliminary data.</text>
</comment>
<dbReference type="InterPro" id="IPR006901">
    <property type="entry name" value="TrmK"/>
</dbReference>
<keyword evidence="1" id="KW-0489">Methyltransferase</keyword>
<sequence>METSKRIMRLIEMVPKCVSMVDVGTDHGYVPIGVIKAGKAERAIASDVRKGPLKIAEMNILEEGLSDRISIAMGSGLTTVRPHEVDGAVIAGMGGNLVKDILIDSMDVVRSLGFLIIQPAQNPEVIREYLYNGPYEIISEDLVMEDDGRYYEYIMVRHTGKVSEQMEAPLGYEVSPFLLKNGHPLLSGFIGEKLREAEGIILKLDLNSDNARAKKTALEEKIFKLKEIEKWL</sequence>
<accession>A0ABS4G0N5</accession>
<dbReference type="EMBL" id="JAGGKC010000003">
    <property type="protein sequence ID" value="MBP1918097.1"/>
    <property type="molecule type" value="Genomic_DNA"/>
</dbReference>
<protein>
    <submittedName>
        <fullName evidence="1">tRNA (Adenine22-N1)-methyltransferase</fullName>
        <ecNumber evidence="1">2.1.1.217</ecNumber>
    </submittedName>
</protein>
<gene>
    <name evidence="1" type="ORF">J2Z34_000568</name>
</gene>
<dbReference type="Proteomes" id="UP001519271">
    <property type="component" value="Unassembled WGS sequence"/>
</dbReference>
<dbReference type="SUPFAM" id="SSF53335">
    <property type="entry name" value="S-adenosyl-L-methionine-dependent methyltransferases"/>
    <property type="match status" value="1"/>
</dbReference>
<organism evidence="1 2">
    <name type="scientific">Youngiibacter multivorans</name>
    <dbReference type="NCBI Taxonomy" id="937251"/>
    <lineage>
        <taxon>Bacteria</taxon>
        <taxon>Bacillati</taxon>
        <taxon>Bacillota</taxon>
        <taxon>Clostridia</taxon>
        <taxon>Eubacteriales</taxon>
        <taxon>Clostridiaceae</taxon>
        <taxon>Youngiibacter</taxon>
    </lineage>
</organism>
<dbReference type="RefSeq" id="WP_209458340.1">
    <property type="nucleotide sequence ID" value="NZ_JAGGKC010000003.1"/>
</dbReference>
<evidence type="ECO:0000313" key="1">
    <source>
        <dbReference type="EMBL" id="MBP1918097.1"/>
    </source>
</evidence>
<proteinExistence type="predicted"/>
<dbReference type="InterPro" id="IPR029063">
    <property type="entry name" value="SAM-dependent_MTases_sf"/>
</dbReference>
<keyword evidence="1" id="KW-0808">Transferase</keyword>
<dbReference type="GO" id="GO:0032259">
    <property type="term" value="P:methylation"/>
    <property type="evidence" value="ECO:0007669"/>
    <property type="project" value="UniProtKB-KW"/>
</dbReference>
<keyword evidence="2" id="KW-1185">Reference proteome</keyword>
<dbReference type="EC" id="2.1.1.217" evidence="1"/>